<dbReference type="Proteomes" id="UP000019376">
    <property type="component" value="Unassembled WGS sequence"/>
</dbReference>
<reference evidence="1 2" key="1">
    <citation type="journal article" date="2013" name="PLoS ONE">
        <title>Genomic and secretomic analyses reveal unique features of the lignocellulolytic enzyme system of Penicillium decumbens.</title>
        <authorList>
            <person name="Liu G."/>
            <person name="Zhang L."/>
            <person name="Wei X."/>
            <person name="Zou G."/>
            <person name="Qin Y."/>
            <person name="Ma L."/>
            <person name="Li J."/>
            <person name="Zheng H."/>
            <person name="Wang S."/>
            <person name="Wang C."/>
            <person name="Xun L."/>
            <person name="Zhao G.-P."/>
            <person name="Zhou Z."/>
            <person name="Qu Y."/>
        </authorList>
    </citation>
    <scope>NUCLEOTIDE SEQUENCE [LARGE SCALE GENOMIC DNA]</scope>
    <source>
        <strain evidence="2">114-2 / CGMCC 5302</strain>
    </source>
</reference>
<dbReference type="EMBL" id="KB644410">
    <property type="protein sequence ID" value="EPS27587.1"/>
    <property type="molecule type" value="Genomic_DNA"/>
</dbReference>
<accession>S8AZX6</accession>
<dbReference type="AlphaFoldDB" id="S8AZX6"/>
<evidence type="ECO:0000313" key="2">
    <source>
        <dbReference type="Proteomes" id="UP000019376"/>
    </source>
</evidence>
<gene>
    <name evidence="1" type="ORF">PDE_02530</name>
</gene>
<proteinExistence type="predicted"/>
<keyword evidence="2" id="KW-1185">Reference proteome</keyword>
<organism evidence="1 2">
    <name type="scientific">Penicillium oxalicum (strain 114-2 / CGMCC 5302)</name>
    <name type="common">Penicillium decumbens</name>
    <dbReference type="NCBI Taxonomy" id="933388"/>
    <lineage>
        <taxon>Eukaryota</taxon>
        <taxon>Fungi</taxon>
        <taxon>Dikarya</taxon>
        <taxon>Ascomycota</taxon>
        <taxon>Pezizomycotina</taxon>
        <taxon>Eurotiomycetes</taxon>
        <taxon>Eurotiomycetidae</taxon>
        <taxon>Eurotiales</taxon>
        <taxon>Aspergillaceae</taxon>
        <taxon>Penicillium</taxon>
    </lineage>
</organism>
<protein>
    <submittedName>
        <fullName evidence="1">Uncharacterized protein</fullName>
    </submittedName>
</protein>
<evidence type="ECO:0000313" key="1">
    <source>
        <dbReference type="EMBL" id="EPS27587.1"/>
    </source>
</evidence>
<dbReference type="HOGENOM" id="CLU_2705620_0_0_1"/>
<sequence length="73" mass="8056">MHPSFILSNIIHKYHVFAKPGSATSVTVQQKVTLRKKKNGMALVPSSPHASFNLQTQRSSEIVLPATQDNQTL</sequence>
<name>S8AZX6_PENO1</name>